<dbReference type="EMBL" id="KM236240">
    <property type="protein sequence ID" value="AIX12042.1"/>
    <property type="molecule type" value="Genomic_DNA"/>
</dbReference>
<evidence type="ECO:0000313" key="2">
    <source>
        <dbReference type="Proteomes" id="UP000030323"/>
    </source>
</evidence>
<sequence>MFNMTWEEAKQAMREGKSVHHRHFCDEWFQMINGRIVDEAGYLMDRWYTGEDWQNTGWAIYD</sequence>
<protein>
    <submittedName>
        <fullName evidence="1">Uncharacterized protein</fullName>
    </submittedName>
</protein>
<dbReference type="Proteomes" id="UP000030323">
    <property type="component" value="Segment"/>
</dbReference>
<keyword evidence="2" id="KW-1185">Reference proteome</keyword>
<reference evidence="1 2" key="1">
    <citation type="journal article" date="2015" name="Genome Announc.">
        <title>Complete Genome Sequence of Citrobacter freundii Myophage Moon.</title>
        <authorList>
            <person name="Edwards G.B."/>
            <person name="Luna A.J."/>
            <person name="Hernandez A.C."/>
            <person name="Kuty Everett G.F."/>
        </authorList>
    </citation>
    <scope>NUCLEOTIDE SEQUENCE [LARGE SCALE GENOMIC DNA]</scope>
</reference>
<dbReference type="GeneID" id="24721670"/>
<organism evidence="1 2">
    <name type="scientific">Citrobacter phage Moon</name>
    <dbReference type="NCBI Taxonomy" id="1540095"/>
    <lineage>
        <taxon>Viruses</taxon>
        <taxon>Duplodnaviria</taxon>
        <taxon>Heunggongvirae</taxon>
        <taxon>Uroviricota</taxon>
        <taxon>Caudoviricetes</taxon>
        <taxon>Pantevenvirales</taxon>
        <taxon>Straboviridae</taxon>
        <taxon>Tevenvirinae</taxon>
        <taxon>Moonvirus</taxon>
        <taxon>Moonvirus moon</taxon>
    </lineage>
</organism>
<accession>A0A0A0YQR0</accession>
<dbReference type="KEGG" id="vg:24721670"/>
<gene>
    <name evidence="1" type="ORF">CPT_Moon71</name>
</gene>
<evidence type="ECO:0000313" key="1">
    <source>
        <dbReference type="EMBL" id="AIX12042.1"/>
    </source>
</evidence>
<dbReference type="RefSeq" id="YP_009146504.1">
    <property type="nucleotide sequence ID" value="NC_027331.1"/>
</dbReference>
<proteinExistence type="predicted"/>
<name>A0A0A0YQR0_9CAUD</name>